<keyword evidence="1" id="KW-0732">Signal</keyword>
<dbReference type="PANTHER" id="PTHR36182:SF1">
    <property type="entry name" value="PROTEIN, PUTATIVE (AFU_ORTHOLOGUE AFUA_6G10930)-RELATED"/>
    <property type="match status" value="1"/>
</dbReference>
<evidence type="ECO:0000313" key="2">
    <source>
        <dbReference type="EMBL" id="KAJ2690656.1"/>
    </source>
</evidence>
<sequence>MLAMQLLTSTLTTVLAAVSVLGHMEMTSPCPRYSPKCATPSDLPPGTVLDYNLNGPIGTKSSANQPFCKYTTPWPRVSDTWTAGHPVTVTFANNGASHSGGHTEFSISYDNANTFVVLHQVLRHSFFTAPPTSSGSDTVRSYTFTLPAALPGTSHAVFAWTWVNAIGNREFYMNCADVAIVGNAGSYTGKAMTVANYGPLYPSIPEFMGNYDTGIQLYTTSTSQVTVSGTGFSNIPTSTIPTLSSSANTPVYSAAAMPPSSSWY</sequence>
<dbReference type="Gene3D" id="2.70.50.70">
    <property type="match status" value="1"/>
</dbReference>
<dbReference type="OrthoDB" id="2342176at2759"/>
<gene>
    <name evidence="2" type="ORF">IWW39_000598</name>
</gene>
<protein>
    <recommendedName>
        <fullName evidence="4">Chitin-binding type-4 domain-containing protein</fullName>
    </recommendedName>
</protein>
<evidence type="ECO:0000313" key="3">
    <source>
        <dbReference type="Proteomes" id="UP001151516"/>
    </source>
</evidence>
<name>A0A9W8GPK7_9FUNG</name>
<evidence type="ECO:0000256" key="1">
    <source>
        <dbReference type="SAM" id="SignalP"/>
    </source>
</evidence>
<reference evidence="2" key="1">
    <citation type="submission" date="2022-07" db="EMBL/GenBank/DDBJ databases">
        <title>Phylogenomic reconstructions and comparative analyses of Kickxellomycotina fungi.</title>
        <authorList>
            <person name="Reynolds N.K."/>
            <person name="Stajich J.E."/>
            <person name="Barry K."/>
            <person name="Grigoriev I.V."/>
            <person name="Crous P."/>
            <person name="Smith M.E."/>
        </authorList>
    </citation>
    <scope>NUCLEOTIDE SEQUENCE</scope>
    <source>
        <strain evidence="2">CBS 109367</strain>
    </source>
</reference>
<dbReference type="PANTHER" id="PTHR36182">
    <property type="entry name" value="PROTEIN, PUTATIVE (AFU_ORTHOLOGUE AFUA_6G10930)-RELATED"/>
    <property type="match status" value="1"/>
</dbReference>
<dbReference type="AlphaFoldDB" id="A0A9W8GPK7"/>
<feature type="signal peptide" evidence="1">
    <location>
        <begin position="1"/>
        <end position="16"/>
    </location>
</feature>
<keyword evidence="3" id="KW-1185">Reference proteome</keyword>
<evidence type="ECO:0008006" key="4">
    <source>
        <dbReference type="Google" id="ProtNLM"/>
    </source>
</evidence>
<dbReference type="EMBL" id="JANBTX010000009">
    <property type="protein sequence ID" value="KAJ2690656.1"/>
    <property type="molecule type" value="Genomic_DNA"/>
</dbReference>
<feature type="chain" id="PRO_5040776780" description="Chitin-binding type-4 domain-containing protein" evidence="1">
    <location>
        <begin position="17"/>
        <end position="264"/>
    </location>
</feature>
<accession>A0A9W8GPK7</accession>
<organism evidence="2 3">
    <name type="scientific">Coemansia spiralis</name>
    <dbReference type="NCBI Taxonomy" id="417178"/>
    <lineage>
        <taxon>Eukaryota</taxon>
        <taxon>Fungi</taxon>
        <taxon>Fungi incertae sedis</taxon>
        <taxon>Zoopagomycota</taxon>
        <taxon>Kickxellomycotina</taxon>
        <taxon>Kickxellomycetes</taxon>
        <taxon>Kickxellales</taxon>
        <taxon>Kickxellaceae</taxon>
        <taxon>Coemansia</taxon>
    </lineage>
</organism>
<proteinExistence type="predicted"/>
<comment type="caution">
    <text evidence="2">The sequence shown here is derived from an EMBL/GenBank/DDBJ whole genome shotgun (WGS) entry which is preliminary data.</text>
</comment>
<dbReference type="Proteomes" id="UP001151516">
    <property type="component" value="Unassembled WGS sequence"/>
</dbReference>